<protein>
    <submittedName>
        <fullName evidence="2">Uncharacterized protein</fullName>
    </submittedName>
</protein>
<name>A0A060RJP7_9STRE</name>
<keyword evidence="1" id="KW-0812">Transmembrane</keyword>
<evidence type="ECO:0000313" key="2">
    <source>
        <dbReference type="EMBL" id="CDO19143.1"/>
    </source>
</evidence>
<organism evidence="2 3">
    <name type="scientific">Streptococcus gallolyticus</name>
    <dbReference type="NCBI Taxonomy" id="315405"/>
    <lineage>
        <taxon>Bacteria</taxon>
        <taxon>Bacillati</taxon>
        <taxon>Bacillota</taxon>
        <taxon>Bacilli</taxon>
        <taxon>Lactobacillales</taxon>
        <taxon>Streptococcaceae</taxon>
        <taxon>Streptococcus</taxon>
    </lineage>
</organism>
<evidence type="ECO:0000256" key="1">
    <source>
        <dbReference type="SAM" id="Phobius"/>
    </source>
</evidence>
<keyword evidence="1" id="KW-1133">Transmembrane helix</keyword>
<accession>A0A060RJP7</accession>
<dbReference type="EMBL" id="CCBC010000219">
    <property type="protein sequence ID" value="CDO19143.1"/>
    <property type="molecule type" value="Genomic_DNA"/>
</dbReference>
<gene>
    <name evidence="2" type="ORF">BN963_SGAL_02364</name>
</gene>
<dbReference type="AlphaFoldDB" id="A0A060RJP7"/>
<keyword evidence="1" id="KW-0472">Membrane</keyword>
<reference evidence="2 3" key="1">
    <citation type="submission" date="2014-02" db="EMBL/GenBank/DDBJ databases">
        <authorList>
            <person name="Manrique M."/>
        </authorList>
    </citation>
    <scope>NUCLEOTIDE SEQUENCE [LARGE SCALE GENOMIC DNA]</scope>
    <source>
        <strain evidence="2 3">LMG17956</strain>
    </source>
</reference>
<comment type="caution">
    <text evidence="2">The sequence shown here is derived from an EMBL/GenBank/DDBJ whole genome shotgun (WGS) entry which is preliminary data.</text>
</comment>
<proteinExistence type="predicted"/>
<sequence length="136" mass="16221">MNTIVIPLSISFPILIYYYYYKQKRDQQSVWLSDIAEEVHKLVSQASINQEEQILLMRVTNYLCRSILIPYRSMHHELYEIAKLAPWLFDKCYAYEASKRKPWIWERTSGSLPDKVNILKRADYLFPAQKEVGRSK</sequence>
<feature type="transmembrane region" description="Helical" evidence="1">
    <location>
        <begin position="6"/>
        <end position="21"/>
    </location>
</feature>
<reference evidence="2 3" key="2">
    <citation type="submission" date="2014-05" db="EMBL/GenBank/DDBJ databases">
        <title>Genome sequence of Streptococcus gallolyticus.</title>
        <authorList>
            <person name="Del Campo R."/>
        </authorList>
    </citation>
    <scope>NUCLEOTIDE SEQUENCE [LARGE SCALE GENOMIC DNA]</scope>
    <source>
        <strain evidence="2 3">LMG17956</strain>
    </source>
</reference>
<evidence type="ECO:0000313" key="3">
    <source>
        <dbReference type="Proteomes" id="UP000027584"/>
    </source>
</evidence>
<dbReference type="Proteomes" id="UP000027584">
    <property type="component" value="Unassembled WGS sequence"/>
</dbReference>